<dbReference type="Proteomes" id="UP000034956">
    <property type="component" value="Unassembled WGS sequence"/>
</dbReference>
<gene>
    <name evidence="5" type="ORF">UY23_C0006G0003</name>
</gene>
<feature type="coiled-coil region" evidence="1">
    <location>
        <begin position="104"/>
        <end position="154"/>
    </location>
</feature>
<reference evidence="5 6" key="1">
    <citation type="journal article" date="2015" name="Nature">
        <title>rRNA introns, odd ribosomes, and small enigmatic genomes across a large radiation of phyla.</title>
        <authorList>
            <person name="Brown C.T."/>
            <person name="Hug L.A."/>
            <person name="Thomas B.C."/>
            <person name="Sharon I."/>
            <person name="Castelle C.J."/>
            <person name="Singh A."/>
            <person name="Wilkins M.J."/>
            <person name="Williams K.H."/>
            <person name="Banfield J.F."/>
        </authorList>
    </citation>
    <scope>NUCLEOTIDE SEQUENCE [LARGE SCALE GENOMIC DNA]</scope>
</reference>
<organism evidence="5 6">
    <name type="scientific">Candidatus Jorgensenbacteria bacterium GW2011_GWA1_48_11</name>
    <dbReference type="NCBI Taxonomy" id="1618660"/>
    <lineage>
        <taxon>Bacteria</taxon>
        <taxon>Candidatus Joergenseniibacteriota</taxon>
    </lineage>
</organism>
<dbReference type="EMBL" id="LCPF01000006">
    <property type="protein sequence ID" value="KKU90794.1"/>
    <property type="molecule type" value="Genomic_DNA"/>
</dbReference>
<evidence type="ECO:0000313" key="5">
    <source>
        <dbReference type="EMBL" id="KKU90794.1"/>
    </source>
</evidence>
<feature type="chain" id="PRO_5002540001" description="DUF5667 domain-containing protein" evidence="3">
    <location>
        <begin position="25"/>
        <end position="288"/>
    </location>
</feature>
<dbReference type="Pfam" id="PF18915">
    <property type="entry name" value="DUF5667"/>
    <property type="match status" value="1"/>
</dbReference>
<evidence type="ECO:0000256" key="3">
    <source>
        <dbReference type="SAM" id="SignalP"/>
    </source>
</evidence>
<feature type="signal peptide" evidence="3">
    <location>
        <begin position="1"/>
        <end position="24"/>
    </location>
</feature>
<keyword evidence="1" id="KW-0175">Coiled coil</keyword>
<evidence type="ECO:0000313" key="6">
    <source>
        <dbReference type="Proteomes" id="UP000034956"/>
    </source>
</evidence>
<evidence type="ECO:0000256" key="1">
    <source>
        <dbReference type="SAM" id="Coils"/>
    </source>
</evidence>
<protein>
    <recommendedName>
        <fullName evidence="4">DUF5667 domain-containing protein</fullName>
    </recommendedName>
</protein>
<dbReference type="InterPro" id="IPR043725">
    <property type="entry name" value="DUF5667"/>
</dbReference>
<sequence length="288" mass="31848">MKNTILAAVIGFSLVVSLSGVVLAQTATSTGITPQDLIGGDPGLLPTSPLYFLKNWGWAIQKFFTFNPVAKAELDLHITNVKAAEIAKLQESVSNNAEAVAKALENYQSSVTRLQSRLQSLTQTSQNPNMTTLLQNLADRAVKHEALFHELEIKFSTSTEINDLIRQNNDYLDEILKEADDKDDSGNFGQILSDVLTNASSSIYGERAIEVLSHLQEVLPEKAEEMMRRVREKIQERIQGRLEEASSSDNGDDLELEDLLEDLDNCGSMPTSTGGWECDDGMWRPESD</sequence>
<evidence type="ECO:0000256" key="2">
    <source>
        <dbReference type="SAM" id="MobiDB-lite"/>
    </source>
</evidence>
<evidence type="ECO:0000259" key="4">
    <source>
        <dbReference type="Pfam" id="PF18915"/>
    </source>
</evidence>
<accession>A0A0G1U9M0</accession>
<keyword evidence="3" id="KW-0732">Signal</keyword>
<feature type="region of interest" description="Disordered" evidence="2">
    <location>
        <begin position="263"/>
        <end position="288"/>
    </location>
</feature>
<dbReference type="AlphaFoldDB" id="A0A0G1U9M0"/>
<comment type="caution">
    <text evidence="5">The sequence shown here is derived from an EMBL/GenBank/DDBJ whole genome shotgun (WGS) entry which is preliminary data.</text>
</comment>
<proteinExistence type="predicted"/>
<name>A0A0G1U9M0_9BACT</name>
<feature type="domain" description="DUF5667" evidence="4">
    <location>
        <begin position="43"/>
        <end position="133"/>
    </location>
</feature>
<dbReference type="PATRIC" id="fig|1618660.3.peg.693"/>